<evidence type="ECO:0000313" key="4">
    <source>
        <dbReference type="Proteomes" id="UP001222325"/>
    </source>
</evidence>
<organism evidence="3 4">
    <name type="scientific">Mycena belliarum</name>
    <dbReference type="NCBI Taxonomy" id="1033014"/>
    <lineage>
        <taxon>Eukaryota</taxon>
        <taxon>Fungi</taxon>
        <taxon>Dikarya</taxon>
        <taxon>Basidiomycota</taxon>
        <taxon>Agaricomycotina</taxon>
        <taxon>Agaricomycetes</taxon>
        <taxon>Agaricomycetidae</taxon>
        <taxon>Agaricales</taxon>
        <taxon>Marasmiineae</taxon>
        <taxon>Mycenaceae</taxon>
        <taxon>Mycena</taxon>
    </lineage>
</organism>
<dbReference type="AlphaFoldDB" id="A0AAD6U949"/>
<dbReference type="EMBL" id="JARJCN010000015">
    <property type="protein sequence ID" value="KAJ7094046.1"/>
    <property type="molecule type" value="Genomic_DNA"/>
</dbReference>
<dbReference type="PANTHER" id="PTHR38248:SF2">
    <property type="entry name" value="FUNK1 11"/>
    <property type="match status" value="1"/>
</dbReference>
<keyword evidence="4" id="KW-1185">Reference proteome</keyword>
<protein>
    <recommendedName>
        <fullName evidence="2">Fungal-type protein kinase domain-containing protein</fullName>
    </recommendedName>
</protein>
<dbReference type="Proteomes" id="UP001222325">
    <property type="component" value="Unassembled WGS sequence"/>
</dbReference>
<gene>
    <name evidence="3" type="ORF">B0H15DRAFT_971258</name>
</gene>
<feature type="compositionally biased region" description="Polar residues" evidence="1">
    <location>
        <begin position="591"/>
        <end position="600"/>
    </location>
</feature>
<dbReference type="Gene3D" id="1.10.510.10">
    <property type="entry name" value="Transferase(Phosphotransferase) domain 1"/>
    <property type="match status" value="1"/>
</dbReference>
<dbReference type="InterPro" id="IPR040976">
    <property type="entry name" value="Pkinase_fungal"/>
</dbReference>
<feature type="region of interest" description="Disordered" evidence="1">
    <location>
        <begin position="506"/>
        <end position="600"/>
    </location>
</feature>
<accession>A0AAD6U949</accession>
<dbReference type="SUPFAM" id="SSF56112">
    <property type="entry name" value="Protein kinase-like (PK-like)"/>
    <property type="match status" value="2"/>
</dbReference>
<sequence length="600" mass="66602">MLMNDPARRHVLAFTIEDASMRIWFMSRSQILASEQFNFISSPRELIRAISTFSFARPEQLGFDSTVSQFEDPDNRIQYKIHLNGTTYHTIRPLADYRADSIRGRATRVWLVHPEGQPDVHYVLKDVWMPSSDSLTEGDQLRLLHKHLASIVVPAGTRHPSEYFLDVVDDGFVTLADGADDDTQFAMGGKAVPAVGECVPLVGISKERTGGQATTSRQTGRETLRYTNHGLPAAPLLPIGTTSQRKYFAPRRHYRIIFRQTGISIYHLTTLGEVMTLLADVIAAVKILSDLGYVHRDISPSNIIAVDGRGKVFDLEFLKIYRDEGAVPGLGQDIHAGPREDKTGSALFNAVEIERNVYCFNSPENAAQIVFRHHPLHDLESTLWIAMHTLVCRTADPEGNLSPAQTKAWRIFFNQAPADRQWDRRTFIQNGQFADDGFPEAFASLVKLLLDLSAALHREYQKFEATTALKDLDINSMLQKFLDLYTDAAIQSRDIRFFVAPVVTCGTEPNPAPASNHGKRRRNDDSDDDAAGSDDILPITVVSKAPAKRPKRTNTAVSAAGPSQSRVLRSATISQSSHITGKRRSARLAGSKSTGKNSVV</sequence>
<dbReference type="PANTHER" id="PTHR38248">
    <property type="entry name" value="FUNK1 6"/>
    <property type="match status" value="1"/>
</dbReference>
<dbReference type="InterPro" id="IPR011009">
    <property type="entry name" value="Kinase-like_dom_sf"/>
</dbReference>
<comment type="caution">
    <text evidence="3">The sequence shown here is derived from an EMBL/GenBank/DDBJ whole genome shotgun (WGS) entry which is preliminary data.</text>
</comment>
<proteinExistence type="predicted"/>
<dbReference type="Pfam" id="PF17667">
    <property type="entry name" value="Pkinase_fungal"/>
    <property type="match status" value="1"/>
</dbReference>
<feature type="compositionally biased region" description="Polar residues" evidence="1">
    <location>
        <begin position="553"/>
        <end position="579"/>
    </location>
</feature>
<reference evidence="3" key="1">
    <citation type="submission" date="2023-03" db="EMBL/GenBank/DDBJ databases">
        <title>Massive genome expansion in bonnet fungi (Mycena s.s.) driven by repeated elements and novel gene families across ecological guilds.</title>
        <authorList>
            <consortium name="Lawrence Berkeley National Laboratory"/>
            <person name="Harder C.B."/>
            <person name="Miyauchi S."/>
            <person name="Viragh M."/>
            <person name="Kuo A."/>
            <person name="Thoen E."/>
            <person name="Andreopoulos B."/>
            <person name="Lu D."/>
            <person name="Skrede I."/>
            <person name="Drula E."/>
            <person name="Henrissat B."/>
            <person name="Morin E."/>
            <person name="Kohler A."/>
            <person name="Barry K."/>
            <person name="LaButti K."/>
            <person name="Morin E."/>
            <person name="Salamov A."/>
            <person name="Lipzen A."/>
            <person name="Mereny Z."/>
            <person name="Hegedus B."/>
            <person name="Baldrian P."/>
            <person name="Stursova M."/>
            <person name="Weitz H."/>
            <person name="Taylor A."/>
            <person name="Grigoriev I.V."/>
            <person name="Nagy L.G."/>
            <person name="Martin F."/>
            <person name="Kauserud H."/>
        </authorList>
    </citation>
    <scope>NUCLEOTIDE SEQUENCE</scope>
    <source>
        <strain evidence="3">CBHHK173m</strain>
    </source>
</reference>
<feature type="domain" description="Fungal-type protein kinase" evidence="2">
    <location>
        <begin position="2"/>
        <end position="388"/>
    </location>
</feature>
<name>A0AAD6U949_9AGAR</name>
<evidence type="ECO:0000313" key="3">
    <source>
        <dbReference type="EMBL" id="KAJ7094046.1"/>
    </source>
</evidence>
<evidence type="ECO:0000256" key="1">
    <source>
        <dbReference type="SAM" id="MobiDB-lite"/>
    </source>
</evidence>
<evidence type="ECO:0000259" key="2">
    <source>
        <dbReference type="Pfam" id="PF17667"/>
    </source>
</evidence>